<proteinExistence type="predicted"/>
<dbReference type="Proteomes" id="UP000598488">
    <property type="component" value="Unassembled WGS sequence"/>
</dbReference>
<dbReference type="NCBIfam" id="TIGR03363">
    <property type="entry name" value="VI_chp_8"/>
    <property type="match status" value="1"/>
</dbReference>
<dbReference type="EMBL" id="JAEMUH010000003">
    <property type="protein sequence ID" value="MBJ7549768.1"/>
    <property type="molecule type" value="Genomic_DNA"/>
</dbReference>
<protein>
    <submittedName>
        <fullName evidence="2">Type VI secretion system protein TssA</fullName>
    </submittedName>
</protein>
<dbReference type="PANTHER" id="PTHR37951:SF1">
    <property type="entry name" value="TYPE VI SECRETION SYSTEM COMPONENT TSSA1"/>
    <property type="match status" value="1"/>
</dbReference>
<comment type="caution">
    <text evidence="2">The sequence shown here is derived from an EMBL/GenBank/DDBJ whole genome shotgun (WGS) entry which is preliminary data.</text>
</comment>
<gene>
    <name evidence="2" type="primary">tssA</name>
    <name evidence="2" type="ORF">JHD44_03675</name>
</gene>
<feature type="domain" description="ImpA N-terminal" evidence="1">
    <location>
        <begin position="7"/>
        <end position="135"/>
    </location>
</feature>
<dbReference type="Pfam" id="PF06812">
    <property type="entry name" value="ImpA_N"/>
    <property type="match status" value="1"/>
</dbReference>
<evidence type="ECO:0000259" key="1">
    <source>
        <dbReference type="Pfam" id="PF06812"/>
    </source>
</evidence>
<accession>A0ABS0Z8J0</accession>
<dbReference type="PANTHER" id="PTHR37951">
    <property type="entry name" value="CYTOPLASMIC PROTEIN-RELATED"/>
    <property type="match status" value="1"/>
</dbReference>
<sequence length="372" mass="41926">MDYIDALKPINEDGPTGIDIRDDAELSELYYSLRDLRNGIRAEERKVVQLEDLHSLSGEWRPVREQCLKILTEHTKDVEVLAWLIEASIRLDGFLGLAQSLALAEKMVSTFWGSLYPLPDEDGIQATLYPLSGLNGDNGEGTLIMPIRMSPFMYTHEGEPVLVWDYIKACELGQIQDQDKRKRRIDNGELTVDQLQQQAHSSNTDQIRTIATSVHQARQHFIALEDFLNEQCGFDSPPTSAIKNTLAVAQEAIKVIAHIDVTDKPAEEVLVEELDVEAQIPEPSAQSALQASASFDPMTYYPTSRDEALIMTSRLSLFFENTEPHSPLSHQMKRVERWGRMSLAELMEELLDDDNARKQFFRLIGLNPSSGG</sequence>
<keyword evidence="3" id="KW-1185">Reference proteome</keyword>
<name>A0ABS0Z8J0_9GAMM</name>
<evidence type="ECO:0000313" key="3">
    <source>
        <dbReference type="Proteomes" id="UP000598488"/>
    </source>
</evidence>
<organism evidence="2 3">
    <name type="scientific">Marinomonas ostreistagni</name>
    <dbReference type="NCBI Taxonomy" id="359209"/>
    <lineage>
        <taxon>Bacteria</taxon>
        <taxon>Pseudomonadati</taxon>
        <taxon>Pseudomonadota</taxon>
        <taxon>Gammaproteobacteria</taxon>
        <taxon>Oceanospirillales</taxon>
        <taxon>Oceanospirillaceae</taxon>
        <taxon>Marinomonas</taxon>
    </lineage>
</organism>
<dbReference type="InterPro" id="IPR017740">
    <property type="entry name" value="TssA-like"/>
</dbReference>
<dbReference type="InterPro" id="IPR010657">
    <property type="entry name" value="ImpA_N"/>
</dbReference>
<evidence type="ECO:0000313" key="2">
    <source>
        <dbReference type="EMBL" id="MBJ7549768.1"/>
    </source>
</evidence>
<dbReference type="RefSeq" id="WP_199461214.1">
    <property type="nucleotide sequence ID" value="NZ_JAEMUH010000003.1"/>
</dbReference>
<reference evidence="2 3" key="1">
    <citation type="submission" date="2020-12" db="EMBL/GenBank/DDBJ databases">
        <title>Comparative genome analysis of fungal antagonists Marinomonas ostreistagni 398 and M. spartinae 468.</title>
        <authorList>
            <person name="Fields J.L."/>
            <person name="Mavrodi O.V."/>
            <person name="Biber P.D."/>
            <person name="Indest K.J."/>
            <person name="Mavrodi D.V."/>
        </authorList>
    </citation>
    <scope>NUCLEOTIDE SEQUENCE [LARGE SCALE GENOMIC DNA]</scope>
    <source>
        <strain evidence="2 3">USM7</strain>
    </source>
</reference>